<keyword evidence="1" id="KW-0472">Membrane</keyword>
<dbReference type="AlphaFoldDB" id="A0A0D3KH07"/>
<feature type="transmembrane region" description="Helical" evidence="1">
    <location>
        <begin position="69"/>
        <end position="91"/>
    </location>
</feature>
<dbReference type="GeneID" id="17280398"/>
<dbReference type="PaxDb" id="2903-EOD35042"/>
<accession>A0A0D3KH07</accession>
<reference evidence="3" key="1">
    <citation type="journal article" date="2013" name="Nature">
        <title>Pan genome of the phytoplankton Emiliania underpins its global distribution.</title>
        <authorList>
            <person name="Read B.A."/>
            <person name="Kegel J."/>
            <person name="Klute M.J."/>
            <person name="Kuo A."/>
            <person name="Lefebvre S.C."/>
            <person name="Maumus F."/>
            <person name="Mayer C."/>
            <person name="Miller J."/>
            <person name="Monier A."/>
            <person name="Salamov A."/>
            <person name="Young J."/>
            <person name="Aguilar M."/>
            <person name="Claverie J.M."/>
            <person name="Frickenhaus S."/>
            <person name="Gonzalez K."/>
            <person name="Herman E.K."/>
            <person name="Lin Y.C."/>
            <person name="Napier J."/>
            <person name="Ogata H."/>
            <person name="Sarno A.F."/>
            <person name="Shmutz J."/>
            <person name="Schroeder D."/>
            <person name="de Vargas C."/>
            <person name="Verret F."/>
            <person name="von Dassow P."/>
            <person name="Valentin K."/>
            <person name="Van de Peer Y."/>
            <person name="Wheeler G."/>
            <person name="Dacks J.B."/>
            <person name="Delwiche C.F."/>
            <person name="Dyhrman S.T."/>
            <person name="Glockner G."/>
            <person name="John U."/>
            <person name="Richards T."/>
            <person name="Worden A.Z."/>
            <person name="Zhang X."/>
            <person name="Grigoriev I.V."/>
            <person name="Allen A.E."/>
            <person name="Bidle K."/>
            <person name="Borodovsky M."/>
            <person name="Bowler C."/>
            <person name="Brownlee C."/>
            <person name="Cock J.M."/>
            <person name="Elias M."/>
            <person name="Gladyshev V.N."/>
            <person name="Groth M."/>
            <person name="Guda C."/>
            <person name="Hadaegh A."/>
            <person name="Iglesias-Rodriguez M.D."/>
            <person name="Jenkins J."/>
            <person name="Jones B.M."/>
            <person name="Lawson T."/>
            <person name="Leese F."/>
            <person name="Lindquist E."/>
            <person name="Lobanov A."/>
            <person name="Lomsadze A."/>
            <person name="Malik S.B."/>
            <person name="Marsh M.E."/>
            <person name="Mackinder L."/>
            <person name="Mock T."/>
            <person name="Mueller-Roeber B."/>
            <person name="Pagarete A."/>
            <person name="Parker M."/>
            <person name="Probert I."/>
            <person name="Quesneville H."/>
            <person name="Raines C."/>
            <person name="Rensing S.A."/>
            <person name="Riano-Pachon D.M."/>
            <person name="Richier S."/>
            <person name="Rokitta S."/>
            <person name="Shiraiwa Y."/>
            <person name="Soanes D.M."/>
            <person name="van der Giezen M."/>
            <person name="Wahlund T.M."/>
            <person name="Williams B."/>
            <person name="Wilson W."/>
            <person name="Wolfe G."/>
            <person name="Wurch L.L."/>
        </authorList>
    </citation>
    <scope>NUCLEOTIDE SEQUENCE</scope>
</reference>
<reference evidence="2" key="2">
    <citation type="submission" date="2024-10" db="UniProtKB">
        <authorList>
            <consortium name="EnsemblProtists"/>
        </authorList>
    </citation>
    <scope>IDENTIFICATION</scope>
</reference>
<proteinExistence type="predicted"/>
<sequence length="267" mass="29433">MIVTELDHLEKTRRFREQELQRKQLQFFLDLLNSYNTQATLVTGFAFTAFSADALHDLPYATSPIKSTFFASFSAIAMGTAVSVVCISSYLMQRVERLALTNSVGCALAAVRQRMPTIYTLYIISLIGLFGAASSLLFAMCDDDDDVCRDVGITVVGLFITCTVLALFVLNRIRTQFDRYGRGNHSCFNLAVDPSFEDTQRPRRAAPNLKTAGRAVEVARERGPSPASIMAVQSVAAARKGLSPVKRSETQPLPIRYVLRRGTSVSS</sequence>
<dbReference type="KEGG" id="ehx:EMIHUDRAFT_441020"/>
<dbReference type="Proteomes" id="UP000013827">
    <property type="component" value="Unassembled WGS sequence"/>
</dbReference>
<keyword evidence="3" id="KW-1185">Reference proteome</keyword>
<keyword evidence="1" id="KW-0812">Transmembrane</keyword>
<evidence type="ECO:0000313" key="2">
    <source>
        <dbReference type="EnsemblProtists" id="EOD35042"/>
    </source>
</evidence>
<feature type="transmembrane region" description="Helical" evidence="1">
    <location>
        <begin position="151"/>
        <end position="170"/>
    </location>
</feature>
<dbReference type="HOGENOM" id="CLU_1043692_0_0_1"/>
<evidence type="ECO:0008006" key="4">
    <source>
        <dbReference type="Google" id="ProtNLM"/>
    </source>
</evidence>
<dbReference type="RefSeq" id="XP_005787471.1">
    <property type="nucleotide sequence ID" value="XM_005787414.1"/>
</dbReference>
<keyword evidence="1" id="KW-1133">Transmembrane helix</keyword>
<name>A0A0D3KH07_EMIH1</name>
<feature type="transmembrane region" description="Helical" evidence="1">
    <location>
        <begin position="119"/>
        <end position="139"/>
    </location>
</feature>
<evidence type="ECO:0000313" key="3">
    <source>
        <dbReference type="Proteomes" id="UP000013827"/>
    </source>
</evidence>
<evidence type="ECO:0000256" key="1">
    <source>
        <dbReference type="SAM" id="Phobius"/>
    </source>
</evidence>
<protein>
    <recommendedName>
        <fullName evidence="4">H(+)-exporting diphosphatase</fullName>
    </recommendedName>
</protein>
<dbReference type="EnsemblProtists" id="EOD35042">
    <property type="protein sequence ID" value="EOD35042"/>
    <property type="gene ID" value="EMIHUDRAFT_441020"/>
</dbReference>
<organism evidence="2 3">
    <name type="scientific">Emiliania huxleyi (strain CCMP1516)</name>
    <dbReference type="NCBI Taxonomy" id="280463"/>
    <lineage>
        <taxon>Eukaryota</taxon>
        <taxon>Haptista</taxon>
        <taxon>Haptophyta</taxon>
        <taxon>Prymnesiophyceae</taxon>
        <taxon>Isochrysidales</taxon>
        <taxon>Noelaerhabdaceae</taxon>
        <taxon>Emiliania</taxon>
    </lineage>
</organism>